<reference evidence="2" key="1">
    <citation type="journal article" date="2020" name="bioRxiv">
        <title>Whole genome comparisons of ergot fungi reveals the divergence and evolution of species within the genus Claviceps are the result of varying mechanisms driving genome evolution and host range expansion.</title>
        <authorList>
            <person name="Wyka S.A."/>
            <person name="Mondo S.J."/>
            <person name="Liu M."/>
            <person name="Dettman J."/>
            <person name="Nalam V."/>
            <person name="Broders K.D."/>
        </authorList>
    </citation>
    <scope>NUCLEOTIDE SEQUENCE</scope>
    <source>
        <strain evidence="2">CCC 602</strain>
    </source>
</reference>
<evidence type="ECO:0000313" key="2">
    <source>
        <dbReference type="EMBL" id="KAG6002820.1"/>
    </source>
</evidence>
<protein>
    <submittedName>
        <fullName evidence="2">Uncharacterized protein</fullName>
    </submittedName>
</protein>
<feature type="region of interest" description="Disordered" evidence="1">
    <location>
        <begin position="1"/>
        <end position="84"/>
    </location>
</feature>
<feature type="region of interest" description="Disordered" evidence="1">
    <location>
        <begin position="240"/>
        <end position="283"/>
    </location>
</feature>
<keyword evidence="3" id="KW-1185">Reference proteome</keyword>
<accession>A0A9P7SW95</accession>
<feature type="compositionally biased region" description="Polar residues" evidence="1">
    <location>
        <begin position="248"/>
        <end position="277"/>
    </location>
</feature>
<feature type="compositionally biased region" description="Basic and acidic residues" evidence="1">
    <location>
        <begin position="24"/>
        <end position="35"/>
    </location>
</feature>
<proteinExistence type="predicted"/>
<name>A0A9P7SW95_9HYPO</name>
<evidence type="ECO:0000313" key="3">
    <source>
        <dbReference type="Proteomes" id="UP000748025"/>
    </source>
</evidence>
<gene>
    <name evidence="2" type="ORF">E4U43_001038</name>
</gene>
<dbReference type="AlphaFoldDB" id="A0A9P7SW95"/>
<sequence length="466" mass="51118">MAKKKKPAANPARGFATTSIASKPRPEVSEPDSKPSPRVSKTVDGAPPSSENAPPSTDSAPGDAAGQQIQQEQPLSPEEFERQLEESELQLLVEKHSLKTKRDAQRQRTRLDTDRRLLRGQADTVNAPKWLPPDMVDYILDLIKAETRFSASTVSSEHVGPGKLPSEEDMIVRLWTLRQTLSAAGFPEPKVEAVLKHILDIAPNVSSALRDSVWGLDEALDWLARECSAHELPPYEFKAKPLLKDTPTDTPNGSRPSTPKPLSNSSKSKASAPGNKSASHKKKPAVTYDFDIEPDDLEPEYVLAKAKLLELNRYTKASSTDGDVQMEIAKLEAKIAKIESDVLFDKYGAEQKWKSERIIIEKQLAAAKKEAQARARAENEPVEAVAEAVALPSKTHGDDVNEEAERIAAEILSQQNNDEDEDDIMGGLFASLPQNEVDPDTGETRTVINSANGTKLLLRDFGKWTG</sequence>
<dbReference type="Proteomes" id="UP000748025">
    <property type="component" value="Unassembled WGS sequence"/>
</dbReference>
<dbReference type="EMBL" id="SRPW01001321">
    <property type="protein sequence ID" value="KAG6002820.1"/>
    <property type="molecule type" value="Genomic_DNA"/>
</dbReference>
<feature type="compositionally biased region" description="Polar residues" evidence="1">
    <location>
        <begin position="49"/>
        <end position="59"/>
    </location>
</feature>
<evidence type="ECO:0000256" key="1">
    <source>
        <dbReference type="SAM" id="MobiDB-lite"/>
    </source>
</evidence>
<feature type="non-terminal residue" evidence="2">
    <location>
        <position position="1"/>
    </location>
</feature>
<organism evidence="2 3">
    <name type="scientific">Claviceps pusilla</name>
    <dbReference type="NCBI Taxonomy" id="123648"/>
    <lineage>
        <taxon>Eukaryota</taxon>
        <taxon>Fungi</taxon>
        <taxon>Dikarya</taxon>
        <taxon>Ascomycota</taxon>
        <taxon>Pezizomycotina</taxon>
        <taxon>Sordariomycetes</taxon>
        <taxon>Hypocreomycetidae</taxon>
        <taxon>Hypocreales</taxon>
        <taxon>Clavicipitaceae</taxon>
        <taxon>Claviceps</taxon>
    </lineage>
</organism>
<dbReference type="OrthoDB" id="5600252at2759"/>
<comment type="caution">
    <text evidence="2">The sequence shown here is derived from an EMBL/GenBank/DDBJ whole genome shotgun (WGS) entry which is preliminary data.</text>
</comment>